<evidence type="ECO:0000256" key="1">
    <source>
        <dbReference type="ARBA" id="ARBA00005820"/>
    </source>
</evidence>
<keyword evidence="10" id="KW-1185">Reference proteome</keyword>
<organism evidence="9 10">
    <name type="scientific">Actinomadura parmotrematis</name>
    <dbReference type="NCBI Taxonomy" id="2864039"/>
    <lineage>
        <taxon>Bacteria</taxon>
        <taxon>Bacillati</taxon>
        <taxon>Actinomycetota</taxon>
        <taxon>Actinomycetes</taxon>
        <taxon>Streptosporangiales</taxon>
        <taxon>Thermomonosporaceae</taxon>
        <taxon>Actinomadura</taxon>
    </lineage>
</organism>
<evidence type="ECO:0000256" key="7">
    <source>
        <dbReference type="SAM" id="Phobius"/>
    </source>
</evidence>
<keyword evidence="2" id="KW-0805">Transcription regulation</keyword>
<dbReference type="PANTHER" id="PTHR35807:SF1">
    <property type="entry name" value="TRANSCRIPTIONAL REGULATOR REDD"/>
    <property type="match status" value="1"/>
</dbReference>
<reference evidence="9 10" key="1">
    <citation type="submission" date="2021-07" db="EMBL/GenBank/DDBJ databases">
        <title>Actinomadura sp. PM05-2 isolated from lichen.</title>
        <authorList>
            <person name="Somphong A."/>
            <person name="Phongsopitanun W."/>
            <person name="Tanasupawat S."/>
            <person name="Peongsungnone V."/>
        </authorList>
    </citation>
    <scope>NUCLEOTIDE SEQUENCE [LARGE SCALE GENOMIC DNA]</scope>
    <source>
        <strain evidence="9 10">PM05-2</strain>
    </source>
</reference>
<dbReference type="InterPro" id="IPR016032">
    <property type="entry name" value="Sig_transdc_resp-reg_C-effctor"/>
</dbReference>
<feature type="transmembrane region" description="Helical" evidence="7">
    <location>
        <begin position="297"/>
        <end position="323"/>
    </location>
</feature>
<dbReference type="RefSeq" id="WP_220164038.1">
    <property type="nucleotide sequence ID" value="NZ_JAIBOA010000003.1"/>
</dbReference>
<keyword evidence="7" id="KW-1133">Transmembrane helix</keyword>
<dbReference type="SUPFAM" id="SSF47781">
    <property type="entry name" value="RuvA domain 2-like"/>
    <property type="match status" value="1"/>
</dbReference>
<dbReference type="Pfam" id="PF03704">
    <property type="entry name" value="BTAD"/>
    <property type="match status" value="1"/>
</dbReference>
<evidence type="ECO:0000259" key="8">
    <source>
        <dbReference type="PROSITE" id="PS51755"/>
    </source>
</evidence>
<dbReference type="SUPFAM" id="SSF48452">
    <property type="entry name" value="TPR-like"/>
    <property type="match status" value="1"/>
</dbReference>
<evidence type="ECO:0000256" key="3">
    <source>
        <dbReference type="ARBA" id="ARBA00023125"/>
    </source>
</evidence>
<comment type="similarity">
    <text evidence="1">Belongs to the AfsR/DnrI/RedD regulatory family.</text>
</comment>
<feature type="transmembrane region" description="Helical" evidence="7">
    <location>
        <begin position="357"/>
        <end position="382"/>
    </location>
</feature>
<keyword evidence="3 5" id="KW-0238">DNA-binding</keyword>
<dbReference type="Proteomes" id="UP000774570">
    <property type="component" value="Unassembled WGS sequence"/>
</dbReference>
<name>A0ABS7FNF8_9ACTN</name>
<feature type="region of interest" description="Disordered" evidence="6">
    <location>
        <begin position="507"/>
        <end position="529"/>
    </location>
</feature>
<protein>
    <submittedName>
        <fullName evidence="9">Winged helix-turn-helix domain-containing protein</fullName>
    </submittedName>
</protein>
<dbReference type="InterPro" id="IPR010994">
    <property type="entry name" value="RuvA_2-like"/>
</dbReference>
<evidence type="ECO:0000313" key="10">
    <source>
        <dbReference type="Proteomes" id="UP000774570"/>
    </source>
</evidence>
<comment type="caution">
    <text evidence="9">The sequence shown here is derived from an EMBL/GenBank/DDBJ whole genome shotgun (WGS) entry which is preliminary data.</text>
</comment>
<dbReference type="PANTHER" id="PTHR35807">
    <property type="entry name" value="TRANSCRIPTIONAL REGULATOR REDD-RELATED"/>
    <property type="match status" value="1"/>
</dbReference>
<dbReference type="InterPro" id="IPR005158">
    <property type="entry name" value="BTAD"/>
</dbReference>
<dbReference type="Gene3D" id="1.25.40.10">
    <property type="entry name" value="Tetratricopeptide repeat domain"/>
    <property type="match status" value="1"/>
</dbReference>
<evidence type="ECO:0000256" key="2">
    <source>
        <dbReference type="ARBA" id="ARBA00023015"/>
    </source>
</evidence>
<feature type="transmembrane region" description="Helical" evidence="7">
    <location>
        <begin position="330"/>
        <end position="351"/>
    </location>
</feature>
<dbReference type="InterPro" id="IPR001867">
    <property type="entry name" value="OmpR/PhoB-type_DNA-bd"/>
</dbReference>
<feature type="region of interest" description="Disordered" evidence="6">
    <location>
        <begin position="250"/>
        <end position="269"/>
    </location>
</feature>
<sequence length="529" mass="56549">MRFEILGRLRAWRDTGEVDLGPGKQRAVLGVLLLNAGRPVASGAIVDAVWGDEPPDNGANVVQKYVAGLRRALEPDRSPRAVSTLLPLTPAGYVLHVPPGGLDVAVFQDAVRSALAERGPDTGERLRAALDLWSGPVLADLEGPVFDAARARYAEERLAAVEELAELEITAGRGAAQVPELLRLAGEFPLRERLRYLLVLALYRSGRQAEALAAYREARDFLVEEFGVEPGERLQQLHLTILRADRVLEPEPPAAPAPPPQPAAWPPGPYAQPVPAPPYGHLPPMFGAAPPHRRWTWMLHCVACAAPALTVGFGGWLVVTVYAALRRSRLLGLSALGFLGLLVLMLVGFSHPEDDDAWMATGLLCLLAIVIGVPVQIVALLARAERGERLSTASAAALERRVRRDAARVLLEHRPDVARQLGVGRPDLPRVFDDGGLVDVNAVPEGILSGLPGVLPQQARLIATVRSAQGPFGSVADLVTWGLLPMHTVRALQEVLVALPVDRPAPPVDAPPADTPPEGLPAVPSRGTV</sequence>
<evidence type="ECO:0000256" key="4">
    <source>
        <dbReference type="ARBA" id="ARBA00023163"/>
    </source>
</evidence>
<dbReference type="InterPro" id="IPR036388">
    <property type="entry name" value="WH-like_DNA-bd_sf"/>
</dbReference>
<dbReference type="SMART" id="SM01043">
    <property type="entry name" value="BTAD"/>
    <property type="match status" value="1"/>
</dbReference>
<evidence type="ECO:0000313" key="9">
    <source>
        <dbReference type="EMBL" id="MBW8481918.1"/>
    </source>
</evidence>
<feature type="compositionally biased region" description="Pro residues" evidence="6">
    <location>
        <begin position="507"/>
        <end position="519"/>
    </location>
</feature>
<dbReference type="PROSITE" id="PS51755">
    <property type="entry name" value="OMPR_PHOB"/>
    <property type="match status" value="1"/>
</dbReference>
<dbReference type="SUPFAM" id="SSF46894">
    <property type="entry name" value="C-terminal effector domain of the bipartite response regulators"/>
    <property type="match status" value="1"/>
</dbReference>
<dbReference type="Gene3D" id="1.10.10.10">
    <property type="entry name" value="Winged helix-like DNA-binding domain superfamily/Winged helix DNA-binding domain"/>
    <property type="match status" value="1"/>
</dbReference>
<dbReference type="InterPro" id="IPR011990">
    <property type="entry name" value="TPR-like_helical_dom_sf"/>
</dbReference>
<accession>A0ABS7FNF8</accession>
<keyword evidence="7" id="KW-0472">Membrane</keyword>
<evidence type="ECO:0000256" key="6">
    <source>
        <dbReference type="SAM" id="MobiDB-lite"/>
    </source>
</evidence>
<dbReference type="Pfam" id="PF00486">
    <property type="entry name" value="Trans_reg_C"/>
    <property type="match status" value="1"/>
</dbReference>
<evidence type="ECO:0000256" key="5">
    <source>
        <dbReference type="PROSITE-ProRule" id="PRU01091"/>
    </source>
</evidence>
<keyword evidence="4" id="KW-0804">Transcription</keyword>
<dbReference type="EMBL" id="JAIBOA010000003">
    <property type="protein sequence ID" value="MBW8481918.1"/>
    <property type="molecule type" value="Genomic_DNA"/>
</dbReference>
<dbReference type="SMART" id="SM00862">
    <property type="entry name" value="Trans_reg_C"/>
    <property type="match status" value="1"/>
</dbReference>
<gene>
    <name evidence="9" type="ORF">K1Y72_06040</name>
</gene>
<keyword evidence="7" id="KW-0812">Transmembrane</keyword>
<dbReference type="InterPro" id="IPR051677">
    <property type="entry name" value="AfsR-DnrI-RedD_regulator"/>
</dbReference>
<dbReference type="CDD" id="cd15831">
    <property type="entry name" value="BTAD"/>
    <property type="match status" value="1"/>
</dbReference>
<feature type="domain" description="OmpR/PhoB-type" evidence="8">
    <location>
        <begin position="1"/>
        <end position="97"/>
    </location>
</feature>
<proteinExistence type="inferred from homology"/>
<feature type="DNA-binding region" description="OmpR/PhoB-type" evidence="5">
    <location>
        <begin position="1"/>
        <end position="97"/>
    </location>
</feature>